<dbReference type="CDD" id="cd01949">
    <property type="entry name" value="GGDEF"/>
    <property type="match status" value="1"/>
</dbReference>
<feature type="transmembrane region" description="Helical" evidence="1">
    <location>
        <begin position="82"/>
        <end position="101"/>
    </location>
</feature>
<proteinExistence type="predicted"/>
<dbReference type="NCBIfam" id="TIGR00254">
    <property type="entry name" value="GGDEF"/>
    <property type="match status" value="1"/>
</dbReference>
<dbReference type="Proteomes" id="UP000317036">
    <property type="component" value="Unassembled WGS sequence"/>
</dbReference>
<dbReference type="FunFam" id="3.30.70.270:FF:000001">
    <property type="entry name" value="Diguanylate cyclase domain protein"/>
    <property type="match status" value="1"/>
</dbReference>
<keyword evidence="4" id="KW-1185">Reference proteome</keyword>
<evidence type="ECO:0000313" key="3">
    <source>
        <dbReference type="EMBL" id="TVY11009.1"/>
    </source>
</evidence>
<organism evidence="3 4">
    <name type="scientific">Paenibacillus cremeus</name>
    <dbReference type="NCBI Taxonomy" id="2163881"/>
    <lineage>
        <taxon>Bacteria</taxon>
        <taxon>Bacillati</taxon>
        <taxon>Bacillota</taxon>
        <taxon>Bacilli</taxon>
        <taxon>Bacillales</taxon>
        <taxon>Paenibacillaceae</taxon>
        <taxon>Paenibacillus</taxon>
    </lineage>
</organism>
<dbReference type="OrthoDB" id="9759607at2"/>
<dbReference type="InterPro" id="IPR043128">
    <property type="entry name" value="Rev_trsase/Diguanyl_cyclase"/>
</dbReference>
<evidence type="ECO:0000256" key="1">
    <source>
        <dbReference type="SAM" id="Phobius"/>
    </source>
</evidence>
<evidence type="ECO:0000259" key="2">
    <source>
        <dbReference type="PROSITE" id="PS50887"/>
    </source>
</evidence>
<keyword evidence="1" id="KW-1133">Transmembrane helix</keyword>
<dbReference type="EMBL" id="VNJI01000005">
    <property type="protein sequence ID" value="TVY11009.1"/>
    <property type="molecule type" value="Genomic_DNA"/>
</dbReference>
<dbReference type="PANTHER" id="PTHR45138">
    <property type="entry name" value="REGULATORY COMPONENTS OF SENSORY TRANSDUCTION SYSTEM"/>
    <property type="match status" value="1"/>
</dbReference>
<dbReference type="SMART" id="SM00267">
    <property type="entry name" value="GGDEF"/>
    <property type="match status" value="1"/>
</dbReference>
<sequence>MQLDTPKKTVGTLMNLLLDPKTFLISLGIGHLFTLILISVYWRGFTRDMTIKAFLLSKCAQAATWLFQAFRGDEPGFLSLSFPNSMLFIGASLEVIALLSLQNKLRPRTPRIYFILTAAAILGFQLILLLNNKESVRVAYVSFVTALLILPLYRMILGKSVTLLMRMMGYLYLFVIAVSLSRGAAAVFSQHGWGTYSPAFYQSMVSLSLYIVMILGNAGFVLLLKEKSDQELIRLASYDGLTGTFNRITFTSKAKQALQECAKKRKPVSYMLFDIDFFKAINDTYGHTVGDQVLQDLTARIQRLLSDSDLLVRYGGDEFGILLPGADEAESTLIAEQIRQALLDANTRGLPVKYSISMGVLTVAPDEHTQLETLYAACDKALYSAKNSGRNHVYRSQADLQAAFL</sequence>
<feature type="transmembrane region" description="Helical" evidence="1">
    <location>
        <begin position="200"/>
        <end position="224"/>
    </location>
</feature>
<feature type="domain" description="GGDEF" evidence="2">
    <location>
        <begin position="266"/>
        <end position="398"/>
    </location>
</feature>
<dbReference type="AlphaFoldDB" id="A0A559KFW5"/>
<feature type="transmembrane region" description="Helical" evidence="1">
    <location>
        <begin position="169"/>
        <end position="188"/>
    </location>
</feature>
<keyword evidence="1" id="KW-0812">Transmembrane</keyword>
<dbReference type="GO" id="GO:0052621">
    <property type="term" value="F:diguanylate cyclase activity"/>
    <property type="evidence" value="ECO:0007669"/>
    <property type="project" value="TreeGrafter"/>
</dbReference>
<dbReference type="Gene3D" id="3.30.70.270">
    <property type="match status" value="1"/>
</dbReference>
<dbReference type="PANTHER" id="PTHR45138:SF9">
    <property type="entry name" value="DIGUANYLATE CYCLASE DGCM-RELATED"/>
    <property type="match status" value="1"/>
</dbReference>
<dbReference type="InterPro" id="IPR050469">
    <property type="entry name" value="Diguanylate_Cyclase"/>
</dbReference>
<evidence type="ECO:0000313" key="4">
    <source>
        <dbReference type="Proteomes" id="UP000317036"/>
    </source>
</evidence>
<comment type="caution">
    <text evidence="3">The sequence shown here is derived from an EMBL/GenBank/DDBJ whole genome shotgun (WGS) entry which is preliminary data.</text>
</comment>
<accession>A0A559KFW5</accession>
<dbReference type="PROSITE" id="PS50887">
    <property type="entry name" value="GGDEF"/>
    <property type="match status" value="1"/>
</dbReference>
<gene>
    <name evidence="3" type="ORF">FPZ49_05935</name>
</gene>
<dbReference type="InterPro" id="IPR000160">
    <property type="entry name" value="GGDEF_dom"/>
</dbReference>
<protein>
    <submittedName>
        <fullName evidence="3">Diguanylate cyclase</fullName>
    </submittedName>
</protein>
<feature type="transmembrane region" description="Helical" evidence="1">
    <location>
        <begin position="138"/>
        <end position="157"/>
    </location>
</feature>
<reference evidence="3 4" key="1">
    <citation type="submission" date="2019-07" db="EMBL/GenBank/DDBJ databases">
        <authorList>
            <person name="Kim J."/>
        </authorList>
    </citation>
    <scope>NUCLEOTIDE SEQUENCE [LARGE SCALE GENOMIC DNA]</scope>
    <source>
        <strain evidence="3 4">JC52</strain>
    </source>
</reference>
<feature type="transmembrane region" description="Helical" evidence="1">
    <location>
        <begin position="23"/>
        <end position="41"/>
    </location>
</feature>
<dbReference type="Pfam" id="PF00990">
    <property type="entry name" value="GGDEF"/>
    <property type="match status" value="1"/>
</dbReference>
<feature type="transmembrane region" description="Helical" evidence="1">
    <location>
        <begin position="113"/>
        <end position="132"/>
    </location>
</feature>
<keyword evidence="1" id="KW-0472">Membrane</keyword>
<dbReference type="InterPro" id="IPR029787">
    <property type="entry name" value="Nucleotide_cyclase"/>
</dbReference>
<dbReference type="SUPFAM" id="SSF55073">
    <property type="entry name" value="Nucleotide cyclase"/>
    <property type="match status" value="1"/>
</dbReference>
<name>A0A559KFW5_9BACL</name>